<evidence type="ECO:0000256" key="4">
    <source>
        <dbReference type="ARBA" id="ARBA00022771"/>
    </source>
</evidence>
<dbReference type="GO" id="GO:0000978">
    <property type="term" value="F:RNA polymerase II cis-regulatory region sequence-specific DNA binding"/>
    <property type="evidence" value="ECO:0007669"/>
    <property type="project" value="TreeGrafter"/>
</dbReference>
<dbReference type="PROSITE" id="PS00028">
    <property type="entry name" value="ZINC_FINGER_C2H2_1"/>
    <property type="match status" value="2"/>
</dbReference>
<evidence type="ECO:0000256" key="5">
    <source>
        <dbReference type="ARBA" id="ARBA00022833"/>
    </source>
</evidence>
<dbReference type="Proteomes" id="UP000736335">
    <property type="component" value="Unassembled WGS sequence"/>
</dbReference>
<dbReference type="SUPFAM" id="SSF57667">
    <property type="entry name" value="beta-beta-alpha zinc fingers"/>
    <property type="match status" value="1"/>
</dbReference>
<proteinExistence type="predicted"/>
<feature type="compositionally biased region" description="Low complexity" evidence="8">
    <location>
        <begin position="204"/>
        <end position="214"/>
    </location>
</feature>
<feature type="region of interest" description="Disordered" evidence="8">
    <location>
        <begin position="197"/>
        <end position="229"/>
    </location>
</feature>
<gene>
    <name evidence="10" type="ORF">BJ322DRAFT_1052377</name>
</gene>
<evidence type="ECO:0000256" key="7">
    <source>
        <dbReference type="PROSITE-ProRule" id="PRU00042"/>
    </source>
</evidence>
<feature type="domain" description="C2H2-type" evidence="9">
    <location>
        <begin position="267"/>
        <end position="297"/>
    </location>
</feature>
<evidence type="ECO:0000256" key="8">
    <source>
        <dbReference type="SAM" id="MobiDB-lite"/>
    </source>
</evidence>
<dbReference type="PROSITE" id="PS50157">
    <property type="entry name" value="ZINC_FINGER_C2H2_2"/>
    <property type="match status" value="2"/>
</dbReference>
<feature type="domain" description="C2H2-type" evidence="9">
    <location>
        <begin position="237"/>
        <end position="264"/>
    </location>
</feature>
<accession>A0A9P6L874</accession>
<comment type="subcellular location">
    <subcellularLocation>
        <location evidence="1">Nucleus</location>
    </subcellularLocation>
</comment>
<dbReference type="GO" id="GO:0005634">
    <property type="term" value="C:nucleus"/>
    <property type="evidence" value="ECO:0007669"/>
    <property type="project" value="UniProtKB-SubCell"/>
</dbReference>
<feature type="region of interest" description="Disordered" evidence="8">
    <location>
        <begin position="146"/>
        <end position="167"/>
    </location>
</feature>
<name>A0A9P6L874_9AGAM</name>
<dbReference type="InterPro" id="IPR050527">
    <property type="entry name" value="Snail/Krueppel_Znf"/>
</dbReference>
<evidence type="ECO:0000256" key="6">
    <source>
        <dbReference type="ARBA" id="ARBA00023242"/>
    </source>
</evidence>
<evidence type="ECO:0000313" key="11">
    <source>
        <dbReference type="Proteomes" id="UP000736335"/>
    </source>
</evidence>
<reference evidence="10" key="1">
    <citation type="journal article" date="2020" name="Nat. Commun.">
        <title>Large-scale genome sequencing of mycorrhizal fungi provides insights into the early evolution of symbiotic traits.</title>
        <authorList>
            <person name="Miyauchi S."/>
            <person name="Kiss E."/>
            <person name="Kuo A."/>
            <person name="Drula E."/>
            <person name="Kohler A."/>
            <person name="Sanchez-Garcia M."/>
            <person name="Morin E."/>
            <person name="Andreopoulos B."/>
            <person name="Barry K.W."/>
            <person name="Bonito G."/>
            <person name="Buee M."/>
            <person name="Carver A."/>
            <person name="Chen C."/>
            <person name="Cichocki N."/>
            <person name="Clum A."/>
            <person name="Culley D."/>
            <person name="Crous P.W."/>
            <person name="Fauchery L."/>
            <person name="Girlanda M."/>
            <person name="Hayes R.D."/>
            <person name="Keri Z."/>
            <person name="LaButti K."/>
            <person name="Lipzen A."/>
            <person name="Lombard V."/>
            <person name="Magnuson J."/>
            <person name="Maillard F."/>
            <person name="Murat C."/>
            <person name="Nolan M."/>
            <person name="Ohm R.A."/>
            <person name="Pangilinan J."/>
            <person name="Pereira M.F."/>
            <person name="Perotto S."/>
            <person name="Peter M."/>
            <person name="Pfister S."/>
            <person name="Riley R."/>
            <person name="Sitrit Y."/>
            <person name="Stielow J.B."/>
            <person name="Szollosi G."/>
            <person name="Zifcakova L."/>
            <person name="Stursova M."/>
            <person name="Spatafora J.W."/>
            <person name="Tedersoo L."/>
            <person name="Vaario L.M."/>
            <person name="Yamada A."/>
            <person name="Yan M."/>
            <person name="Wang P."/>
            <person name="Xu J."/>
            <person name="Bruns T."/>
            <person name="Baldrian P."/>
            <person name="Vilgalys R."/>
            <person name="Dunand C."/>
            <person name="Henrissat B."/>
            <person name="Grigoriev I.V."/>
            <person name="Hibbett D."/>
            <person name="Nagy L.G."/>
            <person name="Martin F.M."/>
        </authorList>
    </citation>
    <scope>NUCLEOTIDE SEQUENCE</scope>
    <source>
        <strain evidence="10">UH-Tt-Lm1</strain>
    </source>
</reference>
<keyword evidence="5" id="KW-0862">Zinc</keyword>
<protein>
    <recommendedName>
        <fullName evidence="9">C2H2-type domain-containing protein</fullName>
    </recommendedName>
</protein>
<feature type="compositionally biased region" description="Polar residues" evidence="8">
    <location>
        <begin position="146"/>
        <end position="161"/>
    </location>
</feature>
<dbReference type="Gene3D" id="3.30.160.60">
    <property type="entry name" value="Classic Zinc Finger"/>
    <property type="match status" value="2"/>
</dbReference>
<evidence type="ECO:0000256" key="2">
    <source>
        <dbReference type="ARBA" id="ARBA00022723"/>
    </source>
</evidence>
<dbReference type="EMBL" id="WIUZ02000005">
    <property type="protein sequence ID" value="KAF9786867.1"/>
    <property type="molecule type" value="Genomic_DNA"/>
</dbReference>
<evidence type="ECO:0000313" key="10">
    <source>
        <dbReference type="EMBL" id="KAF9786867.1"/>
    </source>
</evidence>
<dbReference type="SMART" id="SM00355">
    <property type="entry name" value="ZnF_C2H2"/>
    <property type="match status" value="2"/>
</dbReference>
<keyword evidence="3" id="KW-0677">Repeat</keyword>
<dbReference type="GO" id="GO:0000981">
    <property type="term" value="F:DNA-binding transcription factor activity, RNA polymerase II-specific"/>
    <property type="evidence" value="ECO:0007669"/>
    <property type="project" value="TreeGrafter"/>
</dbReference>
<evidence type="ECO:0000259" key="9">
    <source>
        <dbReference type="PROSITE" id="PS50157"/>
    </source>
</evidence>
<organism evidence="10 11">
    <name type="scientific">Thelephora terrestris</name>
    <dbReference type="NCBI Taxonomy" id="56493"/>
    <lineage>
        <taxon>Eukaryota</taxon>
        <taxon>Fungi</taxon>
        <taxon>Dikarya</taxon>
        <taxon>Basidiomycota</taxon>
        <taxon>Agaricomycotina</taxon>
        <taxon>Agaricomycetes</taxon>
        <taxon>Thelephorales</taxon>
        <taxon>Thelephoraceae</taxon>
        <taxon>Thelephora</taxon>
    </lineage>
</organism>
<keyword evidence="6" id="KW-0539">Nucleus</keyword>
<dbReference type="PANTHER" id="PTHR24388">
    <property type="entry name" value="ZINC FINGER PROTEIN"/>
    <property type="match status" value="1"/>
</dbReference>
<dbReference type="OrthoDB" id="8117402at2759"/>
<dbReference type="InterPro" id="IPR013087">
    <property type="entry name" value="Znf_C2H2_type"/>
</dbReference>
<keyword evidence="4 7" id="KW-0863">Zinc-finger</keyword>
<sequence length="334" mass="36809">MSEEFFQLFHSDILKHSQLDSFHTYGDLFAPGVDQFESELDSDPSVATFEIPQAFAADPTPAFTVLRSEPFIGGPPSAFTADSDSAYNDTFSNHSSSLYSPSSAFGSTPSSNLPFDLDFSKINMETLSEYSEDINGLSAAFGFDNYSPSPDHSPTMPTYTSRDARSDYEPQSLSVVAPMLTSLSDYTPSTGIKVERPIARRQATLTPSSTVSPPATSPEPYHADELNLTSDDPKKKYKCPNCPRAFARAFNLKTHRETHNPNRAKPHMCPHSSCGRSFSRKHDLGRHITAIHRDAPTEDLHVGVERGSRTRCQSCGKSWVGGKVKSCNCNYEVR</sequence>
<reference evidence="10" key="2">
    <citation type="submission" date="2020-11" db="EMBL/GenBank/DDBJ databases">
        <authorList>
            <consortium name="DOE Joint Genome Institute"/>
            <person name="Kuo A."/>
            <person name="Miyauchi S."/>
            <person name="Kiss E."/>
            <person name="Drula E."/>
            <person name="Kohler A."/>
            <person name="Sanchez-Garcia M."/>
            <person name="Andreopoulos B."/>
            <person name="Barry K.W."/>
            <person name="Bonito G."/>
            <person name="Buee M."/>
            <person name="Carver A."/>
            <person name="Chen C."/>
            <person name="Cichocki N."/>
            <person name="Clum A."/>
            <person name="Culley D."/>
            <person name="Crous P.W."/>
            <person name="Fauchery L."/>
            <person name="Girlanda M."/>
            <person name="Hayes R."/>
            <person name="Keri Z."/>
            <person name="Labutti K."/>
            <person name="Lipzen A."/>
            <person name="Lombard V."/>
            <person name="Magnuson J."/>
            <person name="Maillard F."/>
            <person name="Morin E."/>
            <person name="Murat C."/>
            <person name="Nolan M."/>
            <person name="Ohm R."/>
            <person name="Pangilinan J."/>
            <person name="Pereira M."/>
            <person name="Perotto S."/>
            <person name="Peter M."/>
            <person name="Riley R."/>
            <person name="Sitrit Y."/>
            <person name="Stielow B."/>
            <person name="Szollosi G."/>
            <person name="Zifcakova L."/>
            <person name="Stursova M."/>
            <person name="Spatafora J.W."/>
            <person name="Tedersoo L."/>
            <person name="Vaario L.-M."/>
            <person name="Yamada A."/>
            <person name="Yan M."/>
            <person name="Wang P."/>
            <person name="Xu J."/>
            <person name="Bruns T."/>
            <person name="Baldrian P."/>
            <person name="Vilgalys R."/>
            <person name="Henrissat B."/>
            <person name="Grigoriev I.V."/>
            <person name="Hibbett D."/>
            <person name="Nagy L.G."/>
            <person name="Martin F.M."/>
        </authorList>
    </citation>
    <scope>NUCLEOTIDE SEQUENCE</scope>
    <source>
        <strain evidence="10">UH-Tt-Lm1</strain>
    </source>
</reference>
<keyword evidence="2" id="KW-0479">Metal-binding</keyword>
<evidence type="ECO:0000256" key="1">
    <source>
        <dbReference type="ARBA" id="ARBA00004123"/>
    </source>
</evidence>
<dbReference type="InterPro" id="IPR036236">
    <property type="entry name" value="Znf_C2H2_sf"/>
</dbReference>
<dbReference type="GO" id="GO:0008270">
    <property type="term" value="F:zinc ion binding"/>
    <property type="evidence" value="ECO:0007669"/>
    <property type="project" value="UniProtKB-KW"/>
</dbReference>
<evidence type="ECO:0000256" key="3">
    <source>
        <dbReference type="ARBA" id="ARBA00022737"/>
    </source>
</evidence>
<dbReference type="AlphaFoldDB" id="A0A9P6L874"/>
<keyword evidence="11" id="KW-1185">Reference proteome</keyword>
<dbReference type="Pfam" id="PF00096">
    <property type="entry name" value="zf-C2H2"/>
    <property type="match status" value="2"/>
</dbReference>
<comment type="caution">
    <text evidence="10">The sequence shown here is derived from an EMBL/GenBank/DDBJ whole genome shotgun (WGS) entry which is preliminary data.</text>
</comment>
<dbReference type="PANTHER" id="PTHR24388:SF54">
    <property type="entry name" value="PROTEIN ESCARGOT"/>
    <property type="match status" value="1"/>
</dbReference>